<accession>A0A316Z7F3</accession>
<dbReference type="GO" id="GO:0008757">
    <property type="term" value="F:S-adenosylmethionine-dependent methyltransferase activity"/>
    <property type="evidence" value="ECO:0007669"/>
    <property type="project" value="UniProtKB-ARBA"/>
</dbReference>
<organism evidence="2 3">
    <name type="scientific">Tilletiopsis washingtonensis</name>
    <dbReference type="NCBI Taxonomy" id="58919"/>
    <lineage>
        <taxon>Eukaryota</taxon>
        <taxon>Fungi</taxon>
        <taxon>Dikarya</taxon>
        <taxon>Basidiomycota</taxon>
        <taxon>Ustilaginomycotina</taxon>
        <taxon>Exobasidiomycetes</taxon>
        <taxon>Entylomatales</taxon>
        <taxon>Entylomatales incertae sedis</taxon>
        <taxon>Tilletiopsis</taxon>
    </lineage>
</organism>
<dbReference type="GeneID" id="37270061"/>
<protein>
    <recommendedName>
        <fullName evidence="4">S-adenosyl-L-methionine-dependent methyltransferase</fullName>
    </recommendedName>
</protein>
<feature type="compositionally biased region" description="Low complexity" evidence="1">
    <location>
        <begin position="8"/>
        <end position="17"/>
    </location>
</feature>
<dbReference type="Proteomes" id="UP000245946">
    <property type="component" value="Unassembled WGS sequence"/>
</dbReference>
<name>A0A316Z7F3_9BASI</name>
<dbReference type="OrthoDB" id="194386at2759"/>
<evidence type="ECO:0008006" key="4">
    <source>
        <dbReference type="Google" id="ProtNLM"/>
    </source>
</evidence>
<gene>
    <name evidence="2" type="ORF">FA09DRAFT_330221</name>
</gene>
<dbReference type="Pfam" id="PF10294">
    <property type="entry name" value="Methyltransf_16"/>
    <property type="match status" value="1"/>
</dbReference>
<dbReference type="InterPro" id="IPR019410">
    <property type="entry name" value="Methyltransf_16"/>
</dbReference>
<reference evidence="2 3" key="1">
    <citation type="journal article" date="2018" name="Mol. Biol. Evol.">
        <title>Broad Genomic Sampling Reveals a Smut Pathogenic Ancestry of the Fungal Clade Ustilaginomycotina.</title>
        <authorList>
            <person name="Kijpornyongpan T."/>
            <person name="Mondo S.J."/>
            <person name="Barry K."/>
            <person name="Sandor L."/>
            <person name="Lee J."/>
            <person name="Lipzen A."/>
            <person name="Pangilinan J."/>
            <person name="LaButti K."/>
            <person name="Hainaut M."/>
            <person name="Henrissat B."/>
            <person name="Grigoriev I.V."/>
            <person name="Spatafora J.W."/>
            <person name="Aime M.C."/>
        </authorList>
    </citation>
    <scope>NUCLEOTIDE SEQUENCE [LARGE SCALE GENOMIC DNA]</scope>
    <source>
        <strain evidence="2 3">MCA 4186</strain>
    </source>
</reference>
<evidence type="ECO:0000313" key="2">
    <source>
        <dbReference type="EMBL" id="PWN97529.1"/>
    </source>
</evidence>
<dbReference type="PANTHER" id="PTHR14614">
    <property type="entry name" value="HEPATOCELLULAR CARCINOMA-ASSOCIATED ANTIGEN"/>
    <property type="match status" value="1"/>
</dbReference>
<keyword evidence="3" id="KW-1185">Reference proteome</keyword>
<feature type="region of interest" description="Disordered" evidence="1">
    <location>
        <begin position="1"/>
        <end position="21"/>
    </location>
</feature>
<dbReference type="PANTHER" id="PTHR14614:SF162">
    <property type="entry name" value="EXPRESSED PROTEIN"/>
    <property type="match status" value="1"/>
</dbReference>
<dbReference type="InterPro" id="IPR029063">
    <property type="entry name" value="SAM-dependent_MTases_sf"/>
</dbReference>
<dbReference type="STRING" id="58919.A0A316Z7F3"/>
<dbReference type="GO" id="GO:0005634">
    <property type="term" value="C:nucleus"/>
    <property type="evidence" value="ECO:0007669"/>
    <property type="project" value="TreeGrafter"/>
</dbReference>
<evidence type="ECO:0000256" key="1">
    <source>
        <dbReference type="SAM" id="MobiDB-lite"/>
    </source>
</evidence>
<dbReference type="SUPFAM" id="SSF53335">
    <property type="entry name" value="S-adenosyl-L-methionine-dependent methyltransferases"/>
    <property type="match status" value="1"/>
</dbReference>
<dbReference type="RefSeq" id="XP_025597808.1">
    <property type="nucleotide sequence ID" value="XM_025742517.1"/>
</dbReference>
<dbReference type="Gene3D" id="3.40.50.150">
    <property type="entry name" value="Vaccinia Virus protein VP39"/>
    <property type="match status" value="1"/>
</dbReference>
<dbReference type="AlphaFoldDB" id="A0A316Z7F3"/>
<feature type="region of interest" description="Disordered" evidence="1">
    <location>
        <begin position="74"/>
        <end position="100"/>
    </location>
</feature>
<dbReference type="GO" id="GO:0005737">
    <property type="term" value="C:cytoplasm"/>
    <property type="evidence" value="ECO:0007669"/>
    <property type="project" value="TreeGrafter"/>
</dbReference>
<dbReference type="EMBL" id="KZ819294">
    <property type="protein sequence ID" value="PWN97529.1"/>
    <property type="molecule type" value="Genomic_DNA"/>
</dbReference>
<proteinExistence type="predicted"/>
<evidence type="ECO:0000313" key="3">
    <source>
        <dbReference type="Proteomes" id="UP000245946"/>
    </source>
</evidence>
<sequence>MPRPPPAAAAAAGPRPASHTKHEASLLYPLPSLGAQLRLAQDSARGQSTGTTLWLSAQIAACWLQAHPVRAGKAAKTAEEGTSAADGSASTPALDPPTPLRALELGSGTGFLAMVLALQGLAVLATDIEPPLSSVLRPNLAANGSTAVAAPLDWADTPGDSSGIGSADDEMRAADWLAQLGAAAGVPSPWDVLVSADTIYHPQLLHPLCRTLRAAVLASRRDGVEPHVLLALERRDPALVDEALRTAERHGFALQRLPPRKVRRAVDAHLGSAWPRDEWEEVELWTLQLVDDAALLRLAAT</sequence>